<dbReference type="SUPFAM" id="SSF52540">
    <property type="entry name" value="P-loop containing nucleoside triphosphate hydrolases"/>
    <property type="match status" value="1"/>
</dbReference>
<dbReference type="Gene3D" id="3.30.450.380">
    <property type="match status" value="1"/>
</dbReference>
<accession>A0A537KI30</accession>
<feature type="region of interest" description="Disordered" evidence="1">
    <location>
        <begin position="1"/>
        <end position="26"/>
    </location>
</feature>
<evidence type="ECO:0000313" key="2">
    <source>
        <dbReference type="EMBL" id="TMI95417.1"/>
    </source>
</evidence>
<evidence type="ECO:0000313" key="3">
    <source>
        <dbReference type="Proteomes" id="UP000319353"/>
    </source>
</evidence>
<sequence length="182" mass="19844">MALKDRLEARRRPEAGEHASIDSPLTVIAGARDEPKAVAPPVAEDMAPKSAGLTSTLATAKAAIHALLVERHADEIDITDREGVRSRIANLAEEHVKTAGITLNRLDYGHLVDALLDEVLGLGPLQALLEDPTITEIMINNPHRIFVERRGRVHLSPVVFENAGQLRQVIDRIVSTVGRRVD</sequence>
<comment type="caution">
    <text evidence="2">The sequence shown here is derived from an EMBL/GenBank/DDBJ whole genome shotgun (WGS) entry which is preliminary data.</text>
</comment>
<evidence type="ECO:0008006" key="4">
    <source>
        <dbReference type="Google" id="ProtNLM"/>
    </source>
</evidence>
<dbReference type="EMBL" id="VBAL01000295">
    <property type="protein sequence ID" value="TMI95417.1"/>
    <property type="molecule type" value="Genomic_DNA"/>
</dbReference>
<evidence type="ECO:0000256" key="1">
    <source>
        <dbReference type="SAM" id="MobiDB-lite"/>
    </source>
</evidence>
<protein>
    <recommendedName>
        <fullName evidence="4">CpaF family protein</fullName>
    </recommendedName>
</protein>
<feature type="compositionally biased region" description="Basic and acidic residues" evidence="1">
    <location>
        <begin position="1"/>
        <end position="20"/>
    </location>
</feature>
<gene>
    <name evidence="2" type="ORF">E6H01_14505</name>
</gene>
<dbReference type="Proteomes" id="UP000319353">
    <property type="component" value="Unassembled WGS sequence"/>
</dbReference>
<feature type="non-terminal residue" evidence="2">
    <location>
        <position position="182"/>
    </location>
</feature>
<reference evidence="2 3" key="1">
    <citation type="journal article" date="2019" name="Nat. Microbiol.">
        <title>Mediterranean grassland soil C-N compound turnover is dependent on rainfall and depth, and is mediated by genomically divergent microorganisms.</title>
        <authorList>
            <person name="Diamond S."/>
            <person name="Andeer P.F."/>
            <person name="Li Z."/>
            <person name="Crits-Christoph A."/>
            <person name="Burstein D."/>
            <person name="Anantharaman K."/>
            <person name="Lane K.R."/>
            <person name="Thomas B.C."/>
            <person name="Pan C."/>
            <person name="Northen T.R."/>
            <person name="Banfield J.F."/>
        </authorList>
    </citation>
    <scope>NUCLEOTIDE SEQUENCE [LARGE SCALE GENOMIC DNA]</scope>
    <source>
        <strain evidence="2">NP_4</strain>
    </source>
</reference>
<organism evidence="2 3">
    <name type="scientific">Candidatus Segetimicrobium genomatis</name>
    <dbReference type="NCBI Taxonomy" id="2569760"/>
    <lineage>
        <taxon>Bacteria</taxon>
        <taxon>Bacillati</taxon>
        <taxon>Candidatus Sysuimicrobiota</taxon>
        <taxon>Candidatus Sysuimicrobiia</taxon>
        <taxon>Candidatus Sysuimicrobiales</taxon>
        <taxon>Candidatus Segetimicrobiaceae</taxon>
        <taxon>Candidatus Segetimicrobium</taxon>
    </lineage>
</organism>
<name>A0A537KI30_9BACT</name>
<dbReference type="AlphaFoldDB" id="A0A537KI30"/>
<dbReference type="InterPro" id="IPR027417">
    <property type="entry name" value="P-loop_NTPase"/>
</dbReference>
<proteinExistence type="predicted"/>